<sequence>MRRKPKTSKDKRFEKYQSPLAERYASEEMSYNFSDKLKYSTWRKLWIALAETQRSLGVKTITKKQIEEIQAERFSKNIDIASKRFANSIIKQSKLKVSVFKRIDLEKSIASRIRNSLSDKKVITIKLAVREGRKILKGNHQGFLLKSELRARTTHQLLNNEVQRRSER</sequence>
<dbReference type="InterPro" id="IPR024083">
    <property type="entry name" value="Fumarase/histidase_N"/>
</dbReference>
<name>A0A0F9JDS7_9ZZZZ</name>
<evidence type="ECO:0008006" key="3">
    <source>
        <dbReference type="Google" id="ProtNLM"/>
    </source>
</evidence>
<proteinExistence type="predicted"/>
<dbReference type="AlphaFoldDB" id="A0A0F9JDS7"/>
<comment type="caution">
    <text evidence="2">The sequence shown here is derived from an EMBL/GenBank/DDBJ whole genome shotgun (WGS) entry which is preliminary data.</text>
</comment>
<dbReference type="Gene3D" id="1.10.275.10">
    <property type="entry name" value="Fumarase/aspartase (N-terminal domain)"/>
    <property type="match status" value="1"/>
</dbReference>
<evidence type="ECO:0000256" key="1">
    <source>
        <dbReference type="ARBA" id="ARBA00023239"/>
    </source>
</evidence>
<dbReference type="GO" id="GO:0004018">
    <property type="term" value="F:N6-(1,2-dicarboxyethyl)AMP AMP-lyase (fumarate-forming) activity"/>
    <property type="evidence" value="ECO:0007669"/>
    <property type="project" value="TreeGrafter"/>
</dbReference>
<dbReference type="SUPFAM" id="SSF48557">
    <property type="entry name" value="L-aspartase-like"/>
    <property type="match status" value="1"/>
</dbReference>
<dbReference type="GO" id="GO:0005829">
    <property type="term" value="C:cytosol"/>
    <property type="evidence" value="ECO:0007669"/>
    <property type="project" value="TreeGrafter"/>
</dbReference>
<dbReference type="PANTHER" id="PTHR43172:SF1">
    <property type="entry name" value="ADENYLOSUCCINATE LYASE"/>
    <property type="match status" value="1"/>
</dbReference>
<organism evidence="2">
    <name type="scientific">marine sediment metagenome</name>
    <dbReference type="NCBI Taxonomy" id="412755"/>
    <lineage>
        <taxon>unclassified sequences</taxon>
        <taxon>metagenomes</taxon>
        <taxon>ecological metagenomes</taxon>
    </lineage>
</organism>
<dbReference type="GO" id="GO:0044208">
    <property type="term" value="P:'de novo' AMP biosynthetic process"/>
    <property type="evidence" value="ECO:0007669"/>
    <property type="project" value="TreeGrafter"/>
</dbReference>
<dbReference type="InterPro" id="IPR008948">
    <property type="entry name" value="L-Aspartase-like"/>
</dbReference>
<accession>A0A0F9JDS7</accession>
<dbReference type="EMBL" id="LAZR01010258">
    <property type="protein sequence ID" value="KKM67954.1"/>
    <property type="molecule type" value="Genomic_DNA"/>
</dbReference>
<keyword evidence="1" id="KW-0456">Lyase</keyword>
<gene>
    <name evidence="2" type="ORF">LCGC14_1465890</name>
</gene>
<reference evidence="2" key="1">
    <citation type="journal article" date="2015" name="Nature">
        <title>Complex archaea that bridge the gap between prokaryotes and eukaryotes.</title>
        <authorList>
            <person name="Spang A."/>
            <person name="Saw J.H."/>
            <person name="Jorgensen S.L."/>
            <person name="Zaremba-Niedzwiedzka K."/>
            <person name="Martijn J."/>
            <person name="Lind A.E."/>
            <person name="van Eijk R."/>
            <person name="Schleper C."/>
            <person name="Guy L."/>
            <person name="Ettema T.J."/>
        </authorList>
    </citation>
    <scope>NUCLEOTIDE SEQUENCE</scope>
</reference>
<evidence type="ECO:0000313" key="2">
    <source>
        <dbReference type="EMBL" id="KKM67954.1"/>
    </source>
</evidence>
<dbReference type="PANTHER" id="PTHR43172">
    <property type="entry name" value="ADENYLOSUCCINATE LYASE"/>
    <property type="match status" value="1"/>
</dbReference>
<protein>
    <recommendedName>
        <fullName evidence="3">Fumarate lyase N-terminal domain-containing protein</fullName>
    </recommendedName>
</protein>
<dbReference type="GO" id="GO:0070626">
    <property type="term" value="F:(S)-2-(5-amino-1-(5-phospho-D-ribosyl)imidazole-4-carboxamido) succinate lyase (fumarate-forming) activity"/>
    <property type="evidence" value="ECO:0007669"/>
    <property type="project" value="TreeGrafter"/>
</dbReference>